<sequence length="153" mass="17275">MLPSSCEGLVWAVCQTTLQLDDPALCAVSFLTSGGFNKIYVVEVGYDQRFVLRVSLPVDPRHKMAGEVATLGWLSQHSTVPVPRVIAFDDTRDNDTRDNEIGFEWILMDHVSGTSAQTRWRKMTMEDKKTLVENIARHHAQLLDISTFQQLVL</sequence>
<proteinExistence type="predicted"/>
<dbReference type="InterPro" id="IPR002575">
    <property type="entry name" value="Aminoglycoside_PTrfase"/>
</dbReference>
<dbReference type="InterPro" id="IPR051678">
    <property type="entry name" value="AGP_Transferase"/>
</dbReference>
<dbReference type="PANTHER" id="PTHR21310">
    <property type="entry name" value="AMINOGLYCOSIDE PHOSPHOTRANSFERASE-RELATED-RELATED"/>
    <property type="match status" value="1"/>
</dbReference>
<dbReference type="Pfam" id="PF01636">
    <property type="entry name" value="APH"/>
    <property type="match status" value="1"/>
</dbReference>
<dbReference type="PANTHER" id="PTHR21310:SF13">
    <property type="entry name" value="AMINOGLYCOSIDE PHOSPHOTRANSFERASE DOMAIN-CONTAINING PROTEIN"/>
    <property type="match status" value="1"/>
</dbReference>
<name>A0A5C6SAA3_FUSOC</name>
<comment type="caution">
    <text evidence="2">The sequence shown here is derived from an EMBL/GenBank/DDBJ whole genome shotgun (WGS) entry which is preliminary data.</text>
</comment>
<dbReference type="InterPro" id="IPR011009">
    <property type="entry name" value="Kinase-like_dom_sf"/>
</dbReference>
<feature type="domain" description="Aminoglycoside phosphotransferase" evidence="1">
    <location>
        <begin position="37"/>
        <end position="142"/>
    </location>
</feature>
<accession>A0A5C6SAA3</accession>
<dbReference type="Proteomes" id="UP000321331">
    <property type="component" value="Unassembled WGS sequence"/>
</dbReference>
<organism evidence="2 3">
    <name type="scientific">Fusarium oxysporum f. sp. cubense</name>
    <dbReference type="NCBI Taxonomy" id="61366"/>
    <lineage>
        <taxon>Eukaryota</taxon>
        <taxon>Fungi</taxon>
        <taxon>Dikarya</taxon>
        <taxon>Ascomycota</taxon>
        <taxon>Pezizomycotina</taxon>
        <taxon>Sordariomycetes</taxon>
        <taxon>Hypocreomycetidae</taxon>
        <taxon>Hypocreales</taxon>
        <taxon>Nectriaceae</taxon>
        <taxon>Fusarium</taxon>
        <taxon>Fusarium oxysporum species complex</taxon>
    </lineage>
</organism>
<dbReference type="EMBL" id="VMNF01000015">
    <property type="protein sequence ID" value="TXB95456.1"/>
    <property type="molecule type" value="Genomic_DNA"/>
</dbReference>
<dbReference type="Gene3D" id="3.30.200.20">
    <property type="entry name" value="Phosphorylase Kinase, domain 1"/>
    <property type="match status" value="1"/>
</dbReference>
<dbReference type="AlphaFoldDB" id="A0A5C6SAA3"/>
<reference evidence="2 3" key="1">
    <citation type="submission" date="2019-07" db="EMBL/GenBank/DDBJ databases">
        <title>The First High-Quality Draft Genome Sequence of the Causal Agent of the Current Panama Disease Epidemic.</title>
        <authorList>
            <person name="Warmington R.J."/>
            <person name="Kay W."/>
            <person name="Jeffries A."/>
            <person name="Bebber D."/>
            <person name="Moore K."/>
            <person name="Studholme D.J."/>
        </authorList>
    </citation>
    <scope>NUCLEOTIDE SEQUENCE [LARGE SCALE GENOMIC DNA]</scope>
    <source>
        <strain evidence="2 3">TR4</strain>
    </source>
</reference>
<evidence type="ECO:0000313" key="2">
    <source>
        <dbReference type="EMBL" id="TXB95456.1"/>
    </source>
</evidence>
<dbReference type="SUPFAM" id="SSF56112">
    <property type="entry name" value="Protein kinase-like (PK-like)"/>
    <property type="match status" value="1"/>
</dbReference>
<evidence type="ECO:0000259" key="1">
    <source>
        <dbReference type="Pfam" id="PF01636"/>
    </source>
</evidence>
<evidence type="ECO:0000313" key="3">
    <source>
        <dbReference type="Proteomes" id="UP000321331"/>
    </source>
</evidence>
<protein>
    <recommendedName>
        <fullName evidence="1">Aminoglycoside phosphotransferase domain-containing protein</fullName>
    </recommendedName>
</protein>
<gene>
    <name evidence="2" type="ORF">FocTR4_00016201</name>
</gene>